<sequence length="30" mass="3475">MINDVQVHQNSIILHDSKITKSFLGVYRMS</sequence>
<reference evidence="1 2" key="1">
    <citation type="journal article" date="2005" name="J. Bacteriol.">
        <title>Insights on evolution of virulence and resistance from the complete genome analysis of an early methicillin-resistant Staphylococcus aureus strain and a biofilm-producing methicillin-resistant Staphylococcus epidermidis strain.</title>
        <authorList>
            <person name="Gill S.R."/>
            <person name="Fouts D.E."/>
            <person name="Archer G.L."/>
            <person name="Mongodin E.F."/>
            <person name="Deboy R.T."/>
            <person name="Ravel J."/>
            <person name="Paulsen I.T."/>
            <person name="Kolonay J.F."/>
            <person name="Brinkac L."/>
            <person name="Beanan M."/>
            <person name="Dodson R.J."/>
            <person name="Daugherty S.C."/>
            <person name="Madupu R."/>
            <person name="Angiuoli S.V."/>
            <person name="Durkin A.S."/>
            <person name="Haft D.H."/>
            <person name="Vamathevan J."/>
            <person name="Khouri H."/>
            <person name="Utterback T."/>
            <person name="Lee C."/>
            <person name="Dimitrov G."/>
            <person name="Jiang L."/>
            <person name="Qin H."/>
            <person name="Weidman J."/>
            <person name="Tran K."/>
            <person name="Kang K."/>
            <person name="Hance I.R."/>
            <person name="Nelson K.E."/>
            <person name="Fraser C.M."/>
        </authorList>
    </citation>
    <scope>NUCLEOTIDE SEQUENCE [LARGE SCALE GENOMIC DNA]</scope>
    <source>
        <strain evidence="2">ATCC 35984 / RP62A</strain>
    </source>
</reference>
<evidence type="ECO:0000313" key="2">
    <source>
        <dbReference type="Proteomes" id="UP000000531"/>
    </source>
</evidence>
<accession>Q5HLG7</accession>
<evidence type="ECO:0000313" key="1">
    <source>
        <dbReference type="EMBL" id="AAW52838.1"/>
    </source>
</evidence>
<name>Q5HLG7_STAEQ</name>
<gene>
    <name evidence="1" type="ordered locus">SERP2020</name>
</gene>
<protein>
    <submittedName>
        <fullName evidence="1">Uncharacterized protein</fullName>
    </submittedName>
</protein>
<dbReference type="HOGENOM" id="CLU_3405609_0_0_9"/>
<keyword evidence="2" id="KW-1185">Reference proteome</keyword>
<dbReference type="KEGG" id="ser:SERP2020"/>
<dbReference type="AlphaFoldDB" id="Q5HLG7"/>
<dbReference type="EMBL" id="CP000029">
    <property type="protein sequence ID" value="AAW52838.1"/>
    <property type="molecule type" value="Genomic_DNA"/>
</dbReference>
<proteinExistence type="predicted"/>
<organism evidence="1 2">
    <name type="scientific">Staphylococcus epidermidis (strain ATCC 35984 / DSM 28319 / BCRC 17069 / CCUG 31568 / BM 3577 / RP62A)</name>
    <dbReference type="NCBI Taxonomy" id="176279"/>
    <lineage>
        <taxon>Bacteria</taxon>
        <taxon>Bacillati</taxon>
        <taxon>Bacillota</taxon>
        <taxon>Bacilli</taxon>
        <taxon>Bacillales</taxon>
        <taxon>Staphylococcaceae</taxon>
        <taxon>Staphylococcus</taxon>
    </lineage>
</organism>
<dbReference type="Proteomes" id="UP000000531">
    <property type="component" value="Chromosome"/>
</dbReference>